<keyword evidence="2" id="KW-1185">Reference proteome</keyword>
<reference evidence="2" key="1">
    <citation type="journal article" date="2012" name="J. Bacteriol.">
        <title>Genome Sequence of Micromonospora lupini Lupac 08, Isolated from Root Nodules of Lupinus angustifolius.</title>
        <authorList>
            <person name="Alonso-Vega P."/>
            <person name="Normand P."/>
            <person name="Bacigalupe R."/>
            <person name="Pujic P."/>
            <person name="Lajus A."/>
            <person name="Vallenet D."/>
            <person name="Carro L."/>
            <person name="Coll P."/>
            <person name="Trujillo M.E."/>
        </authorList>
    </citation>
    <scope>NUCLEOTIDE SEQUENCE [LARGE SCALE GENOMIC DNA]</scope>
    <source>
        <strain evidence="2">Lupac 08</strain>
    </source>
</reference>
<organism evidence="1 2">
    <name type="scientific">Micromonospora lupini str. Lupac 08</name>
    <dbReference type="NCBI Taxonomy" id="1150864"/>
    <lineage>
        <taxon>Bacteria</taxon>
        <taxon>Bacillati</taxon>
        <taxon>Actinomycetota</taxon>
        <taxon>Actinomycetes</taxon>
        <taxon>Micromonosporales</taxon>
        <taxon>Micromonosporaceae</taxon>
        <taxon>Micromonospora</taxon>
    </lineage>
</organism>
<comment type="caution">
    <text evidence="1">The sequence shown here is derived from an EMBL/GenBank/DDBJ whole genome shotgun (WGS) entry which is preliminary data.</text>
</comment>
<sequence>MLARESGVPTLPAATRLLPGTVALARAGTVEVARWPGTGTPTGLAEPVAR</sequence>
<evidence type="ECO:0000313" key="1">
    <source>
        <dbReference type="EMBL" id="CCH15413.1"/>
    </source>
</evidence>
<dbReference type="Proteomes" id="UP000003448">
    <property type="component" value="Unassembled WGS sequence"/>
</dbReference>
<protein>
    <submittedName>
        <fullName evidence="1">Uncharacterized protein</fullName>
    </submittedName>
</protein>
<accession>I0KV16</accession>
<dbReference type="AlphaFoldDB" id="I0KV16"/>
<gene>
    <name evidence="1" type="ORF">MILUP08_40317</name>
</gene>
<evidence type="ECO:0000313" key="2">
    <source>
        <dbReference type="Proteomes" id="UP000003448"/>
    </source>
</evidence>
<name>I0KV16_9ACTN</name>
<dbReference type="EMBL" id="CAIE01000003">
    <property type="protein sequence ID" value="CCH15413.1"/>
    <property type="molecule type" value="Genomic_DNA"/>
</dbReference>
<proteinExistence type="predicted"/>